<proteinExistence type="predicted"/>
<dbReference type="RefSeq" id="WP_204501932.1">
    <property type="nucleotide sequence ID" value="NZ_JAFBDR010000029.1"/>
</dbReference>
<evidence type="ECO:0000313" key="2">
    <source>
        <dbReference type="EMBL" id="MBM7573279.1"/>
    </source>
</evidence>
<dbReference type="Pfam" id="PF02915">
    <property type="entry name" value="Rubrerythrin"/>
    <property type="match status" value="1"/>
</dbReference>
<evidence type="ECO:0000259" key="1">
    <source>
        <dbReference type="Pfam" id="PF02915"/>
    </source>
</evidence>
<dbReference type="InterPro" id="IPR003251">
    <property type="entry name" value="Rr_diiron-bd_dom"/>
</dbReference>
<accession>A0ABS2N552</accession>
<dbReference type="Proteomes" id="UP001296943">
    <property type="component" value="Unassembled WGS sequence"/>
</dbReference>
<dbReference type="SUPFAM" id="SSF47240">
    <property type="entry name" value="Ferritin-like"/>
    <property type="match status" value="2"/>
</dbReference>
<dbReference type="Gene3D" id="1.20.1260.10">
    <property type="match status" value="2"/>
</dbReference>
<dbReference type="InterPro" id="IPR019243">
    <property type="entry name" value="DUF2202"/>
</dbReference>
<keyword evidence="3" id="KW-1185">Reference proteome</keyword>
<sequence>MYFNHHSYHYGTQNNAYYRMPNETQLINDIQKAINAEYSAIACYEHLANMAPTNDLKERILEIQQDEKRHFQEFSSIYKHLTGQQPTYKIIEECPENYKAGIEFAFKDEQEAVDFYLDIADKTNDPFIKDRFRCAAADEQNHAVWFMFFISKLTDSMGVIRQVENYGAKGALSTTTLTFPQMLTYALQDEYLAQARYDNILGTFGDIPTFSRIKQAEKRHISALLPLFERYQVILPEDISQNFITTPESIKTSYAAGVQGEIDNIAMYDKFLSFELPVDIRTVFQQLRNASFNHLTAFERGLARV</sequence>
<dbReference type="CDD" id="cd01048">
    <property type="entry name" value="Ferritin_like_AB2"/>
    <property type="match status" value="1"/>
</dbReference>
<name>A0ABS2N552_9BACI</name>
<dbReference type="InterPro" id="IPR009078">
    <property type="entry name" value="Ferritin-like_SF"/>
</dbReference>
<gene>
    <name evidence="2" type="ORF">JOC48_003831</name>
</gene>
<protein>
    <submittedName>
        <fullName evidence="2">Rubrerythrin</fullName>
    </submittedName>
</protein>
<comment type="caution">
    <text evidence="2">The sequence shown here is derived from an EMBL/GenBank/DDBJ whole genome shotgun (WGS) entry which is preliminary data.</text>
</comment>
<dbReference type="EMBL" id="JAFBDR010000029">
    <property type="protein sequence ID" value="MBM7573279.1"/>
    <property type="molecule type" value="Genomic_DNA"/>
</dbReference>
<organism evidence="2 3">
    <name type="scientific">Aquibacillus albus</name>
    <dbReference type="NCBI Taxonomy" id="1168171"/>
    <lineage>
        <taxon>Bacteria</taxon>
        <taxon>Bacillati</taxon>
        <taxon>Bacillota</taxon>
        <taxon>Bacilli</taxon>
        <taxon>Bacillales</taxon>
        <taxon>Bacillaceae</taxon>
        <taxon>Aquibacillus</taxon>
    </lineage>
</organism>
<dbReference type="InterPro" id="IPR012347">
    <property type="entry name" value="Ferritin-like"/>
</dbReference>
<reference evidence="2 3" key="1">
    <citation type="submission" date="2021-01" db="EMBL/GenBank/DDBJ databases">
        <title>Genomic Encyclopedia of Type Strains, Phase IV (KMG-IV): sequencing the most valuable type-strain genomes for metagenomic binning, comparative biology and taxonomic classification.</title>
        <authorList>
            <person name="Goeker M."/>
        </authorList>
    </citation>
    <scope>NUCLEOTIDE SEQUENCE [LARGE SCALE GENOMIC DNA]</scope>
    <source>
        <strain evidence="2 3">DSM 23711</strain>
    </source>
</reference>
<dbReference type="CDD" id="cd00657">
    <property type="entry name" value="Ferritin_like"/>
    <property type="match status" value="1"/>
</dbReference>
<feature type="domain" description="Rubrerythrin diiron-binding" evidence="1">
    <location>
        <begin position="31"/>
        <end position="146"/>
    </location>
</feature>
<dbReference type="Gene3D" id="1.20.5.420">
    <property type="entry name" value="Immunoglobulin FC, subunit C"/>
    <property type="match status" value="1"/>
</dbReference>
<evidence type="ECO:0000313" key="3">
    <source>
        <dbReference type="Proteomes" id="UP001296943"/>
    </source>
</evidence>